<protein>
    <submittedName>
        <fullName evidence="4">Phage tail protein</fullName>
    </submittedName>
</protein>
<dbReference type="Gene3D" id="3.90.1340.10">
    <property type="entry name" value="Phage tail collar domain"/>
    <property type="match status" value="1"/>
</dbReference>
<gene>
    <name evidence="4" type="ORF">F0A16_15115</name>
</gene>
<dbReference type="InterPro" id="IPR037053">
    <property type="entry name" value="Phage_tail_collar_dom_sf"/>
</dbReference>
<feature type="compositionally biased region" description="Low complexity" evidence="1">
    <location>
        <begin position="82"/>
        <end position="91"/>
    </location>
</feature>
<dbReference type="InterPro" id="IPR053827">
    <property type="entry name" value="Gp10_C"/>
</dbReference>
<dbReference type="InterPro" id="IPR011083">
    <property type="entry name" value="Phage_tail_collar_dom"/>
</dbReference>
<dbReference type="Pfam" id="PF21939">
    <property type="entry name" value="Gp10_C"/>
    <property type="match status" value="1"/>
</dbReference>
<dbReference type="EMBL" id="VTPX01000009">
    <property type="protein sequence ID" value="KAA0016828.1"/>
    <property type="molecule type" value="Genomic_DNA"/>
</dbReference>
<comment type="caution">
    <text evidence="4">The sequence shown here is derived from an EMBL/GenBank/DDBJ whole genome shotgun (WGS) entry which is preliminary data.</text>
</comment>
<name>A0A640W9S6_9GAMM</name>
<feature type="domain" description="Phage tail collar" evidence="2">
    <location>
        <begin position="7"/>
        <end position="62"/>
    </location>
</feature>
<sequence length="175" mass="18418">MSEPFLGQICLVGYPFAQRGFALCQGQLMPIAQNSALFSLLGTIYGGDGRTTFALPDLSGRMAIGQGEGGNRSRREIGSSGGSETTTLSASNLPPHNHTATLNAETGSATVKTPSGMLLGLAQIYTQPSVSPNRQMSSEAITINETGDGEAFNSMPPYLVLNYEIALQGIFPSRE</sequence>
<accession>A0A640W9S6</accession>
<evidence type="ECO:0000259" key="3">
    <source>
        <dbReference type="Pfam" id="PF21939"/>
    </source>
</evidence>
<keyword evidence="5" id="KW-1185">Reference proteome</keyword>
<evidence type="ECO:0000256" key="1">
    <source>
        <dbReference type="SAM" id="MobiDB-lite"/>
    </source>
</evidence>
<feature type="region of interest" description="Disordered" evidence="1">
    <location>
        <begin position="62"/>
        <end position="96"/>
    </location>
</feature>
<evidence type="ECO:0000313" key="5">
    <source>
        <dbReference type="Proteomes" id="UP000466024"/>
    </source>
</evidence>
<dbReference type="RefSeq" id="WP_149436239.1">
    <property type="nucleotide sequence ID" value="NZ_VTPX01000009.1"/>
</dbReference>
<dbReference type="Pfam" id="PF07484">
    <property type="entry name" value="Collar"/>
    <property type="match status" value="1"/>
</dbReference>
<feature type="domain" description="Baseplate structural protein Gp10 C-terminal" evidence="3">
    <location>
        <begin position="72"/>
        <end position="160"/>
    </location>
</feature>
<evidence type="ECO:0000259" key="2">
    <source>
        <dbReference type="Pfam" id="PF07484"/>
    </source>
</evidence>
<evidence type="ECO:0000313" key="4">
    <source>
        <dbReference type="EMBL" id="KAA0016828.1"/>
    </source>
</evidence>
<proteinExistence type="predicted"/>
<organism evidence="4 5">
    <name type="scientific">Salinicola corii</name>
    <dbReference type="NCBI Taxonomy" id="2606937"/>
    <lineage>
        <taxon>Bacteria</taxon>
        <taxon>Pseudomonadati</taxon>
        <taxon>Pseudomonadota</taxon>
        <taxon>Gammaproteobacteria</taxon>
        <taxon>Oceanospirillales</taxon>
        <taxon>Halomonadaceae</taxon>
        <taxon>Salinicola</taxon>
    </lineage>
</organism>
<dbReference type="SUPFAM" id="SSF88874">
    <property type="entry name" value="Receptor-binding domain of short tail fibre protein gp12"/>
    <property type="match status" value="1"/>
</dbReference>
<reference evidence="4 5" key="1">
    <citation type="submission" date="2019-08" db="EMBL/GenBank/DDBJ databases">
        <title>Bioinformatics analysis of the strain L3 and L5.</title>
        <authorList>
            <person name="Li X."/>
        </authorList>
    </citation>
    <scope>NUCLEOTIDE SEQUENCE [LARGE SCALE GENOMIC DNA]</scope>
    <source>
        <strain evidence="4 5">L3</strain>
    </source>
</reference>
<dbReference type="Proteomes" id="UP000466024">
    <property type="component" value="Unassembled WGS sequence"/>
</dbReference>
<dbReference type="AlphaFoldDB" id="A0A640W9S6"/>